<feature type="non-terminal residue" evidence="2">
    <location>
        <position position="170"/>
    </location>
</feature>
<keyword evidence="3" id="KW-1185">Reference proteome</keyword>
<dbReference type="PANTHER" id="PTHR31025">
    <property type="entry name" value="SI:CH211-196P9.1-RELATED"/>
    <property type="match status" value="1"/>
</dbReference>
<proteinExistence type="predicted"/>
<gene>
    <name evidence="2" type="ORF">XENOCAPTIV_014662</name>
</gene>
<name>A0ABV0S113_9TELE</name>
<dbReference type="PANTHER" id="PTHR31025:SF31">
    <property type="entry name" value="SI:CH211-166E11.5"/>
    <property type="match status" value="1"/>
</dbReference>
<sequence length="170" mass="19648">MHDLSKVIFSYTAYPSSQQICSVAEALVEKFPCLKEPGSFAGLYGWQQRIKYQMHNYHAKLKSRQLAYPEIEVNTLKRKQRANAAPAKNVKRPKKAEINYLPPHPVGEDQDTLEKERCELISEMKKNNNTKTISEKMPKTFSSQRMEVVTQSPVINVFKDRWPALFSETQ</sequence>
<reference evidence="2 3" key="1">
    <citation type="submission" date="2021-06" db="EMBL/GenBank/DDBJ databases">
        <authorList>
            <person name="Palmer J.M."/>
        </authorList>
    </citation>
    <scope>NUCLEOTIDE SEQUENCE [LARGE SCALE GENOMIC DNA]</scope>
    <source>
        <strain evidence="2 3">XC_2019</strain>
        <tissue evidence="2">Muscle</tissue>
    </source>
</reference>
<evidence type="ECO:0000256" key="1">
    <source>
        <dbReference type="SAM" id="MobiDB-lite"/>
    </source>
</evidence>
<dbReference type="EMBL" id="JAHRIN010061851">
    <property type="protein sequence ID" value="MEQ2213413.1"/>
    <property type="molecule type" value="Genomic_DNA"/>
</dbReference>
<protein>
    <submittedName>
        <fullName evidence="2">Uncharacterized protein</fullName>
    </submittedName>
</protein>
<dbReference type="Proteomes" id="UP001434883">
    <property type="component" value="Unassembled WGS sequence"/>
</dbReference>
<evidence type="ECO:0000313" key="3">
    <source>
        <dbReference type="Proteomes" id="UP001434883"/>
    </source>
</evidence>
<feature type="region of interest" description="Disordered" evidence="1">
    <location>
        <begin position="80"/>
        <end position="112"/>
    </location>
</feature>
<evidence type="ECO:0000313" key="2">
    <source>
        <dbReference type="EMBL" id="MEQ2213413.1"/>
    </source>
</evidence>
<comment type="caution">
    <text evidence="2">The sequence shown here is derived from an EMBL/GenBank/DDBJ whole genome shotgun (WGS) entry which is preliminary data.</text>
</comment>
<organism evidence="2 3">
    <name type="scientific">Xenoophorus captivus</name>
    <dbReference type="NCBI Taxonomy" id="1517983"/>
    <lineage>
        <taxon>Eukaryota</taxon>
        <taxon>Metazoa</taxon>
        <taxon>Chordata</taxon>
        <taxon>Craniata</taxon>
        <taxon>Vertebrata</taxon>
        <taxon>Euteleostomi</taxon>
        <taxon>Actinopterygii</taxon>
        <taxon>Neopterygii</taxon>
        <taxon>Teleostei</taxon>
        <taxon>Neoteleostei</taxon>
        <taxon>Acanthomorphata</taxon>
        <taxon>Ovalentaria</taxon>
        <taxon>Atherinomorphae</taxon>
        <taxon>Cyprinodontiformes</taxon>
        <taxon>Goodeidae</taxon>
        <taxon>Xenoophorus</taxon>
    </lineage>
</organism>
<accession>A0ABV0S113</accession>